<comment type="subcellular location">
    <subcellularLocation>
        <location evidence="1">Cell membrane</location>
        <topology evidence="1">Multi-pass membrane protein</topology>
    </subcellularLocation>
</comment>
<feature type="transmembrane region" description="Helical" evidence="6">
    <location>
        <begin position="55"/>
        <end position="73"/>
    </location>
</feature>
<keyword evidence="4 6" id="KW-1133">Transmembrane helix</keyword>
<proteinExistence type="predicted"/>
<feature type="transmembrane region" description="Helical" evidence="6">
    <location>
        <begin position="294"/>
        <end position="314"/>
    </location>
</feature>
<evidence type="ECO:0000256" key="4">
    <source>
        <dbReference type="ARBA" id="ARBA00022989"/>
    </source>
</evidence>
<dbReference type="InterPro" id="IPR022791">
    <property type="entry name" value="L-PG_synthase/AglD"/>
</dbReference>
<gene>
    <name evidence="7" type="ORF">F2Q65_08260</name>
</gene>
<protein>
    <submittedName>
        <fullName evidence="7">Flippase-like domain-containing protein</fullName>
    </submittedName>
</protein>
<dbReference type="OrthoDB" id="421014at2"/>
<keyword evidence="2" id="KW-1003">Cell membrane</keyword>
<evidence type="ECO:0000256" key="1">
    <source>
        <dbReference type="ARBA" id="ARBA00004651"/>
    </source>
</evidence>
<reference evidence="7 8" key="1">
    <citation type="submission" date="2019-09" db="EMBL/GenBank/DDBJ databases">
        <title>Whole-genome sequence of the purple sulfur bacterium Thiohalocapsa marina DSM 19078.</title>
        <authorList>
            <person name="Kyndt J.A."/>
            <person name="Meyer T.E."/>
        </authorList>
    </citation>
    <scope>NUCLEOTIDE SEQUENCE [LARGE SCALE GENOMIC DNA]</scope>
    <source>
        <strain evidence="7 8">DSM 19078</strain>
    </source>
</reference>
<keyword evidence="3 6" id="KW-0812">Transmembrane</keyword>
<feature type="transmembrane region" description="Helical" evidence="6">
    <location>
        <begin position="128"/>
        <end position="154"/>
    </location>
</feature>
<feature type="transmembrane region" description="Helical" evidence="6">
    <location>
        <begin position="25"/>
        <end position="43"/>
    </location>
</feature>
<evidence type="ECO:0000256" key="6">
    <source>
        <dbReference type="SAM" id="Phobius"/>
    </source>
</evidence>
<dbReference type="EMBL" id="VWXX01000008">
    <property type="protein sequence ID" value="KAA6185678.1"/>
    <property type="molecule type" value="Genomic_DNA"/>
</dbReference>
<evidence type="ECO:0000256" key="5">
    <source>
        <dbReference type="ARBA" id="ARBA00023136"/>
    </source>
</evidence>
<keyword evidence="5 6" id="KW-0472">Membrane</keyword>
<accession>A0A5M8FLF6</accession>
<feature type="transmembrane region" description="Helical" evidence="6">
    <location>
        <begin position="245"/>
        <end position="264"/>
    </location>
</feature>
<evidence type="ECO:0000256" key="3">
    <source>
        <dbReference type="ARBA" id="ARBA00022692"/>
    </source>
</evidence>
<organism evidence="7 8">
    <name type="scientific">Thiohalocapsa marina</name>
    <dbReference type="NCBI Taxonomy" id="424902"/>
    <lineage>
        <taxon>Bacteria</taxon>
        <taxon>Pseudomonadati</taxon>
        <taxon>Pseudomonadota</taxon>
        <taxon>Gammaproteobacteria</taxon>
        <taxon>Chromatiales</taxon>
        <taxon>Chromatiaceae</taxon>
        <taxon>Thiohalocapsa</taxon>
    </lineage>
</organism>
<name>A0A5M8FLF6_9GAMM</name>
<evidence type="ECO:0000256" key="2">
    <source>
        <dbReference type="ARBA" id="ARBA00022475"/>
    </source>
</evidence>
<dbReference type="GO" id="GO:0005886">
    <property type="term" value="C:plasma membrane"/>
    <property type="evidence" value="ECO:0007669"/>
    <property type="project" value="UniProtKB-SubCell"/>
</dbReference>
<feature type="transmembrane region" description="Helical" evidence="6">
    <location>
        <begin position="160"/>
        <end position="184"/>
    </location>
</feature>
<keyword evidence="8" id="KW-1185">Reference proteome</keyword>
<dbReference type="Proteomes" id="UP000322981">
    <property type="component" value="Unassembled WGS sequence"/>
</dbReference>
<evidence type="ECO:0000313" key="8">
    <source>
        <dbReference type="Proteomes" id="UP000322981"/>
    </source>
</evidence>
<feature type="transmembrane region" description="Helical" evidence="6">
    <location>
        <begin position="215"/>
        <end position="239"/>
    </location>
</feature>
<evidence type="ECO:0000313" key="7">
    <source>
        <dbReference type="EMBL" id="KAA6185678.1"/>
    </source>
</evidence>
<dbReference type="AlphaFoldDB" id="A0A5M8FLF6"/>
<sequence>MPGPGLFRSPGPSRSGMGLGRPRDWLIGGALLLGLVIAVQKGVGWRALLVPWTTLSPWVLFTAFALTALSYWLRAVRVYDFFGSLLRGRFSAVLRLSVLHNTANNLLPMRAGELLFPWLMRRYFGHGFLAAGASLLWIRLLDLHFLGLVGWLILWLRDPAWLWVLAALAWIVLLPVAGRLVLVFSRTSVSHGRLWRIASVIAGAGPAEPRSIGRLYLWTAAIWSLKLVAFAAVLGHFVAVDFWKVLAGVIGAELSTVLPFHGIAGAGSYELATVAAMLPFGISAADALGGAVNLHLFLLGTTLVLGGLALLIPIRTQIQTGSSAENGS</sequence>
<comment type="caution">
    <text evidence="7">The sequence shown here is derived from an EMBL/GenBank/DDBJ whole genome shotgun (WGS) entry which is preliminary data.</text>
</comment>
<dbReference type="Pfam" id="PF03706">
    <property type="entry name" value="LPG_synthase_TM"/>
    <property type="match status" value="1"/>
</dbReference>